<dbReference type="EMBL" id="CM042012">
    <property type="protein sequence ID" value="KAI3752003.1"/>
    <property type="molecule type" value="Genomic_DNA"/>
</dbReference>
<dbReference type="Proteomes" id="UP001055811">
    <property type="component" value="Linkage Group LG04"/>
</dbReference>
<proteinExistence type="predicted"/>
<reference evidence="2" key="1">
    <citation type="journal article" date="2022" name="Mol. Ecol. Resour.">
        <title>The genomes of chicory, endive, great burdock and yacon provide insights into Asteraceae palaeo-polyploidization history and plant inulin production.</title>
        <authorList>
            <person name="Fan W."/>
            <person name="Wang S."/>
            <person name="Wang H."/>
            <person name="Wang A."/>
            <person name="Jiang F."/>
            <person name="Liu H."/>
            <person name="Zhao H."/>
            <person name="Xu D."/>
            <person name="Zhang Y."/>
        </authorList>
    </citation>
    <scope>NUCLEOTIDE SEQUENCE [LARGE SCALE GENOMIC DNA]</scope>
    <source>
        <strain evidence="2">cv. Punajuju</strain>
    </source>
</reference>
<organism evidence="1 2">
    <name type="scientific">Cichorium intybus</name>
    <name type="common">Chicory</name>
    <dbReference type="NCBI Taxonomy" id="13427"/>
    <lineage>
        <taxon>Eukaryota</taxon>
        <taxon>Viridiplantae</taxon>
        <taxon>Streptophyta</taxon>
        <taxon>Embryophyta</taxon>
        <taxon>Tracheophyta</taxon>
        <taxon>Spermatophyta</taxon>
        <taxon>Magnoliopsida</taxon>
        <taxon>eudicotyledons</taxon>
        <taxon>Gunneridae</taxon>
        <taxon>Pentapetalae</taxon>
        <taxon>asterids</taxon>
        <taxon>campanulids</taxon>
        <taxon>Asterales</taxon>
        <taxon>Asteraceae</taxon>
        <taxon>Cichorioideae</taxon>
        <taxon>Cichorieae</taxon>
        <taxon>Cichoriinae</taxon>
        <taxon>Cichorium</taxon>
    </lineage>
</organism>
<evidence type="ECO:0000313" key="2">
    <source>
        <dbReference type="Proteomes" id="UP001055811"/>
    </source>
</evidence>
<accession>A0ACB9DZ62</accession>
<comment type="caution">
    <text evidence="1">The sequence shown here is derived from an EMBL/GenBank/DDBJ whole genome shotgun (WGS) entry which is preliminary data.</text>
</comment>
<gene>
    <name evidence="1" type="ORF">L2E82_23102</name>
</gene>
<sequence length="87" mass="9522">MRRFSITISGETSDHHLHQALRRSVDGSSSSGELYREAERSYVGCTWALLQTVARTMEAVGEESGDQGLWNGLSPMNKENMVSGGFG</sequence>
<evidence type="ECO:0000313" key="1">
    <source>
        <dbReference type="EMBL" id="KAI3752003.1"/>
    </source>
</evidence>
<keyword evidence="2" id="KW-1185">Reference proteome</keyword>
<name>A0ACB9DZ62_CICIN</name>
<protein>
    <submittedName>
        <fullName evidence="1">Uncharacterized protein</fullName>
    </submittedName>
</protein>
<reference evidence="1 2" key="2">
    <citation type="journal article" date="2022" name="Mol. Ecol. Resour.">
        <title>The genomes of chicory, endive, great burdock and yacon provide insights into Asteraceae paleo-polyploidization history and plant inulin production.</title>
        <authorList>
            <person name="Fan W."/>
            <person name="Wang S."/>
            <person name="Wang H."/>
            <person name="Wang A."/>
            <person name="Jiang F."/>
            <person name="Liu H."/>
            <person name="Zhao H."/>
            <person name="Xu D."/>
            <person name="Zhang Y."/>
        </authorList>
    </citation>
    <scope>NUCLEOTIDE SEQUENCE [LARGE SCALE GENOMIC DNA]</scope>
    <source>
        <strain evidence="2">cv. Punajuju</strain>
        <tissue evidence="1">Leaves</tissue>
    </source>
</reference>